<sequence length="209" mass="24732">MNRTLDQLRYIEKYESWEGSLEVKASVDLFNTEIYSLNTFIDTKYALTTEDLSTIQFVKKNFHEIYTIFLESLLEWQLYGIAYEIYDEQNHSFQSIYPKKIEDLHSYVGLPILQILHEYAKDGHSYYSLNFNKNCRISIEHGFTALFHKKELIDLSPSDIDSVISGLQYIEPDCSQWEKGFWKLKPKLENSHYNEPGVIRNRWKSLFSG</sequence>
<dbReference type="AlphaFoldDB" id="A0A1G5D8M3"/>
<accession>A0A1G5D8M3</accession>
<name>A0A1G5D8M3_9BACL</name>
<gene>
    <name evidence="1" type="ORF">SAMN05720606_102378</name>
</gene>
<evidence type="ECO:0000313" key="2">
    <source>
        <dbReference type="Proteomes" id="UP000198538"/>
    </source>
</evidence>
<protein>
    <recommendedName>
        <fullName evidence="3">DUF4240 domain-containing protein</fullName>
    </recommendedName>
</protein>
<evidence type="ECO:0008006" key="3">
    <source>
        <dbReference type="Google" id="ProtNLM"/>
    </source>
</evidence>
<keyword evidence="2" id="KW-1185">Reference proteome</keyword>
<organism evidence="1 2">
    <name type="scientific">Paenibacillus polysaccharolyticus</name>
    <dbReference type="NCBI Taxonomy" id="582692"/>
    <lineage>
        <taxon>Bacteria</taxon>
        <taxon>Bacillati</taxon>
        <taxon>Bacillota</taxon>
        <taxon>Bacilli</taxon>
        <taxon>Bacillales</taxon>
        <taxon>Paenibacillaceae</taxon>
        <taxon>Paenibacillus</taxon>
    </lineage>
</organism>
<evidence type="ECO:0000313" key="1">
    <source>
        <dbReference type="EMBL" id="SCY10861.1"/>
    </source>
</evidence>
<reference evidence="2" key="1">
    <citation type="submission" date="2016-10" db="EMBL/GenBank/DDBJ databases">
        <authorList>
            <person name="Varghese N."/>
            <person name="Submissions S."/>
        </authorList>
    </citation>
    <scope>NUCLEOTIDE SEQUENCE [LARGE SCALE GENOMIC DNA]</scope>
    <source>
        <strain evidence="2">BL9</strain>
    </source>
</reference>
<dbReference type="Proteomes" id="UP000198538">
    <property type="component" value="Unassembled WGS sequence"/>
</dbReference>
<dbReference type="STRING" id="582692.SAMN05720606_102378"/>
<dbReference type="EMBL" id="FMVM01000002">
    <property type="protein sequence ID" value="SCY10861.1"/>
    <property type="molecule type" value="Genomic_DNA"/>
</dbReference>
<dbReference type="RefSeq" id="WP_090916367.1">
    <property type="nucleotide sequence ID" value="NZ_FMVM01000002.1"/>
</dbReference>
<proteinExistence type="predicted"/>